<dbReference type="Gene3D" id="3.60.15.10">
    <property type="entry name" value="Ribonuclease Z/Hydroxyacylglutathione hydrolase-like"/>
    <property type="match status" value="1"/>
</dbReference>
<accession>A0ABS7IVM7</accession>
<evidence type="ECO:0000259" key="2">
    <source>
        <dbReference type="SMART" id="SM00849"/>
    </source>
</evidence>
<sequence length="318" mass="33637">MSVRSLLPLAFVLGLAGCTATAPVDSEVAAAPPAPTVELDPKMLQAKKLAFLDTCEAWDEWDKPAPPFQLLGNSFYVGTCGISAILVTGDAGHVLLDSGVPSAAPLVLANIRELGFDPKDVRYILMSHEHFDHVGAHSALADATGARIVASARAKAVLESGDLAADDPQAASGHPATTSVKVDKVMADGEVLRLGGLEFTAHTTPGHSPGAMSWTWNSCSLPFEPPICSRTAYVDSLSAVSADGYRFSDRPQYVAAFRDSIDKVRFLPCDYIVTPHPSASGMLRGMKEGSYGKPGPCQRYADALTEKLDARLAREAAE</sequence>
<comment type="caution">
    <text evidence="3">The sequence shown here is derived from an EMBL/GenBank/DDBJ whole genome shotgun (WGS) entry which is preliminary data.</text>
</comment>
<dbReference type="SUPFAM" id="SSF56281">
    <property type="entry name" value="Metallo-hydrolase/oxidoreductase"/>
    <property type="match status" value="1"/>
</dbReference>
<evidence type="ECO:0000256" key="1">
    <source>
        <dbReference type="SAM" id="SignalP"/>
    </source>
</evidence>
<dbReference type="PANTHER" id="PTHR42951:SF17">
    <property type="entry name" value="METALLO-BETA-LACTAMASE DOMAIN-CONTAINING PROTEIN"/>
    <property type="match status" value="1"/>
</dbReference>
<keyword evidence="4" id="KW-1185">Reference proteome</keyword>
<keyword evidence="1" id="KW-0732">Signal</keyword>
<dbReference type="InterPro" id="IPR001279">
    <property type="entry name" value="Metallo-B-lactamas"/>
</dbReference>
<gene>
    <name evidence="3" type="primary">bla</name>
    <name evidence="3" type="ORF">K3152_04685</name>
</gene>
<dbReference type="EMBL" id="JAIGNK010000001">
    <property type="protein sequence ID" value="MBX7457537.1"/>
    <property type="molecule type" value="Genomic_DNA"/>
</dbReference>
<feature type="domain" description="Metallo-beta-lactamase" evidence="2">
    <location>
        <begin position="81"/>
        <end position="276"/>
    </location>
</feature>
<dbReference type="InterPro" id="IPR050855">
    <property type="entry name" value="NDM-1-like"/>
</dbReference>
<dbReference type="Proteomes" id="UP000783253">
    <property type="component" value="Unassembled WGS sequence"/>
</dbReference>
<dbReference type="SMART" id="SM00849">
    <property type="entry name" value="Lactamase_B"/>
    <property type="match status" value="1"/>
</dbReference>
<dbReference type="NCBIfam" id="NF012229">
    <property type="entry name" value="bla_class_B_core"/>
    <property type="match status" value="1"/>
</dbReference>
<dbReference type="RefSeq" id="WP_221572835.1">
    <property type="nucleotide sequence ID" value="NZ_JAIGNK010000001.1"/>
</dbReference>
<dbReference type="NCBIfam" id="NF033105">
    <property type="entry name" value="bla_subclass_B3"/>
    <property type="match status" value="1"/>
</dbReference>
<dbReference type="PANTHER" id="PTHR42951">
    <property type="entry name" value="METALLO-BETA-LACTAMASE DOMAIN-CONTAINING"/>
    <property type="match status" value="1"/>
</dbReference>
<proteinExistence type="predicted"/>
<dbReference type="Pfam" id="PF00753">
    <property type="entry name" value="Lactamase_B"/>
    <property type="match status" value="1"/>
</dbReference>
<evidence type="ECO:0000313" key="3">
    <source>
        <dbReference type="EMBL" id="MBX7457537.1"/>
    </source>
</evidence>
<evidence type="ECO:0000313" key="4">
    <source>
        <dbReference type="Proteomes" id="UP000783253"/>
    </source>
</evidence>
<dbReference type="InterPro" id="IPR036866">
    <property type="entry name" value="RibonucZ/Hydroxyglut_hydro"/>
</dbReference>
<name>A0ABS7IVM7_9SPHN</name>
<organism evidence="3 4">
    <name type="scientific">Qipengyuania polymorpha</name>
    <dbReference type="NCBI Taxonomy" id="2867234"/>
    <lineage>
        <taxon>Bacteria</taxon>
        <taxon>Pseudomonadati</taxon>
        <taxon>Pseudomonadota</taxon>
        <taxon>Alphaproteobacteria</taxon>
        <taxon>Sphingomonadales</taxon>
        <taxon>Erythrobacteraceae</taxon>
        <taxon>Qipengyuania</taxon>
    </lineage>
</organism>
<protein>
    <submittedName>
        <fullName evidence="3">Subclass B3 metallo-beta-lactamase</fullName>
    </submittedName>
</protein>
<feature type="signal peptide" evidence="1">
    <location>
        <begin position="1"/>
        <end position="22"/>
    </location>
</feature>
<dbReference type="PROSITE" id="PS51257">
    <property type="entry name" value="PROKAR_LIPOPROTEIN"/>
    <property type="match status" value="1"/>
</dbReference>
<reference evidence="3 4" key="1">
    <citation type="submission" date="2021-08" db="EMBL/GenBank/DDBJ databases">
        <title>Comparative Genomics Analysis of the Genus Qipengyuania Reveals Extensive Genetic Diversity and Metabolic Versatility, Including the Description of Fifteen Novel Species.</title>
        <authorList>
            <person name="Liu Y."/>
        </authorList>
    </citation>
    <scope>NUCLEOTIDE SEQUENCE [LARGE SCALE GENOMIC DNA]</scope>
    <source>
        <strain evidence="3 4">1NDH17</strain>
    </source>
</reference>
<feature type="chain" id="PRO_5045723491" evidence="1">
    <location>
        <begin position="23"/>
        <end position="318"/>
    </location>
</feature>